<reference evidence="2 3" key="1">
    <citation type="journal article" date="2012" name="Int. J. Syst. Evol. Microbiol.">
        <title>Shewanella dokdonensis sp. nov., isolated from seawater.</title>
        <authorList>
            <person name="Sung H.R."/>
            <person name="Yoon J.H."/>
            <person name="Ghim S.Y."/>
        </authorList>
    </citation>
    <scope>NUCLEOTIDE SEQUENCE [LARGE SCALE GENOMIC DNA]</scope>
    <source>
        <strain evidence="2 3">DSM 23626</strain>
    </source>
</reference>
<accession>A0ABX8DKF9</accession>
<evidence type="ECO:0000313" key="2">
    <source>
        <dbReference type="EMBL" id="QVK24830.1"/>
    </source>
</evidence>
<dbReference type="InterPro" id="IPR036777">
    <property type="entry name" value="Channel_Tsx-like_sf"/>
</dbReference>
<dbReference type="Pfam" id="PF03502">
    <property type="entry name" value="Channel_Tsx"/>
    <property type="match status" value="1"/>
</dbReference>
<evidence type="ECO:0000256" key="1">
    <source>
        <dbReference type="ARBA" id="ARBA00008728"/>
    </source>
</evidence>
<dbReference type="Proteomes" id="UP000676428">
    <property type="component" value="Chromosome"/>
</dbReference>
<sequence length="251" mass="28315">MTHDEKTCLLLALLLSPQAFSEDLVQWTDTSVTVLYGDDYKLAPSDEQTTVTIESAGGWKYGDWFLFHDFIHLNDSNGESNTNYGEISPRFSASKILGQPVGYGAITDVSLALTYEHGEGDVESFLYGVGLDVKVPYFSYLQLNTYRRDADNNNSSGWQFTPVWRIDIPVGDSNIVFDGFIDWVFASDGDLGYKENIHINPQIKYDLGALIFGSAQKNRLLVGIEYDYWKNKYGVDGVDQDTYSVIVKYHF</sequence>
<proteinExistence type="inferred from homology"/>
<dbReference type="Gene3D" id="2.40.230.20">
    <property type="entry name" value="Nucleoside-specific channel-forming protein, Tsx-like"/>
    <property type="match status" value="1"/>
</dbReference>
<gene>
    <name evidence="2" type="ORF">KHX94_10660</name>
</gene>
<dbReference type="SUPFAM" id="SSF111364">
    <property type="entry name" value="Tsx-like channel"/>
    <property type="match status" value="1"/>
</dbReference>
<protein>
    <submittedName>
        <fullName evidence="2">Ion channel protein Tsx</fullName>
    </submittedName>
</protein>
<dbReference type="InterPro" id="IPR018013">
    <property type="entry name" value="Channel_Tsx-like"/>
</dbReference>
<keyword evidence="3" id="KW-1185">Reference proteome</keyword>
<dbReference type="EMBL" id="CP074572">
    <property type="protein sequence ID" value="QVK24830.1"/>
    <property type="molecule type" value="Genomic_DNA"/>
</dbReference>
<evidence type="ECO:0000313" key="3">
    <source>
        <dbReference type="Proteomes" id="UP000676428"/>
    </source>
</evidence>
<organism evidence="2 3">
    <name type="scientific">Shewanella dokdonensis</name>
    <dbReference type="NCBI Taxonomy" id="712036"/>
    <lineage>
        <taxon>Bacteria</taxon>
        <taxon>Pseudomonadati</taxon>
        <taxon>Pseudomonadota</taxon>
        <taxon>Gammaproteobacteria</taxon>
        <taxon>Alteromonadales</taxon>
        <taxon>Shewanellaceae</taxon>
        <taxon>Shewanella</taxon>
    </lineage>
</organism>
<name>A0ABX8DKF9_9GAMM</name>
<comment type="similarity">
    <text evidence="1">Belongs to the nucleoside-specific channel-forming outer membrane porin (Tsx) (TC 1.B.10) family.</text>
</comment>